<dbReference type="STRING" id="7260.B4MLQ5"/>
<sequence>MNLTDKNVIYFGGFGGIGQKCISELLEKQLKSLAIFDLAENDEILAEWQKSFPSTEIFHQKVNIIEKSDIEAAYKMASQRLEYFDLIINGSGCLNDQLINPTIEINLLGVIHSTLIALDYMSISKGGRGGMIVNISSVVGLQPEPLYPICAASKAAVTCFTRSLAAPFYLEHFGVSFVTICPGLTETSLLDDMTSKTIFDFETPIHFIVSKIRRQTAEDCARNLVKAIENSKNGDVFMLDLGEISEVKIPDHWAKQLAD</sequence>
<evidence type="ECO:0000256" key="8">
    <source>
        <dbReference type="ARBA" id="ARBA00049243"/>
    </source>
</evidence>
<evidence type="ECO:0000256" key="4">
    <source>
        <dbReference type="ARBA" id="ARBA00016352"/>
    </source>
</evidence>
<evidence type="ECO:0000256" key="2">
    <source>
        <dbReference type="ARBA" id="ARBA00011738"/>
    </source>
</evidence>
<evidence type="ECO:0000256" key="7">
    <source>
        <dbReference type="ARBA" id="ARBA00049164"/>
    </source>
</evidence>
<dbReference type="PRINTS" id="PR01168">
    <property type="entry name" value="ALCDHDRGNASE"/>
</dbReference>
<dbReference type="EC" id="1.1.1.1" evidence="3 10"/>
<dbReference type="OMA" id="VANIAIM"/>
<comment type="subunit">
    <text evidence="2 10">Homodimer.</text>
</comment>
<evidence type="ECO:0000256" key="1">
    <source>
        <dbReference type="ARBA" id="ARBA00006484"/>
    </source>
</evidence>
<comment type="catalytic activity">
    <reaction evidence="8 10">
        <text>a primary alcohol + NAD(+) = an aldehyde + NADH + H(+)</text>
        <dbReference type="Rhea" id="RHEA:10736"/>
        <dbReference type="ChEBI" id="CHEBI:15378"/>
        <dbReference type="ChEBI" id="CHEBI:15734"/>
        <dbReference type="ChEBI" id="CHEBI:17478"/>
        <dbReference type="ChEBI" id="CHEBI:57540"/>
        <dbReference type="ChEBI" id="CHEBI:57945"/>
        <dbReference type="EC" id="1.1.1.1"/>
    </reaction>
</comment>
<dbReference type="EMBL" id="CH963847">
    <property type="protein sequence ID" value="EDW72981.1"/>
    <property type="molecule type" value="Genomic_DNA"/>
</dbReference>
<dbReference type="Pfam" id="PF00106">
    <property type="entry name" value="adh_short"/>
    <property type="match status" value="1"/>
</dbReference>
<dbReference type="HOGENOM" id="CLU_010194_2_16_1"/>
<evidence type="ECO:0000256" key="6">
    <source>
        <dbReference type="ARBA" id="ARBA00023027"/>
    </source>
</evidence>
<gene>
    <name evidence="11" type="primary">Dwil\GK17293</name>
    <name evidence="11" type="ORF">Dwil_GK17293</name>
</gene>
<dbReference type="KEGG" id="dwi:6638760"/>
<dbReference type="AlphaFoldDB" id="B4MLQ5"/>
<dbReference type="GO" id="GO:0005737">
    <property type="term" value="C:cytoplasm"/>
    <property type="evidence" value="ECO:0007669"/>
    <property type="project" value="TreeGrafter"/>
</dbReference>
<accession>B4MLQ5</accession>
<dbReference type="InterPro" id="IPR002425">
    <property type="entry name" value="ADH_Drosophila-type"/>
</dbReference>
<name>B4MLQ5_DROWI</name>
<evidence type="ECO:0000313" key="12">
    <source>
        <dbReference type="Proteomes" id="UP000007798"/>
    </source>
</evidence>
<dbReference type="SUPFAM" id="SSF51735">
    <property type="entry name" value="NAD(P)-binding Rossmann-fold domains"/>
    <property type="match status" value="1"/>
</dbReference>
<dbReference type="eggNOG" id="KOG4169">
    <property type="taxonomic scope" value="Eukaryota"/>
</dbReference>
<organism evidence="11 12">
    <name type="scientific">Drosophila willistoni</name>
    <name type="common">Fruit fly</name>
    <dbReference type="NCBI Taxonomy" id="7260"/>
    <lineage>
        <taxon>Eukaryota</taxon>
        <taxon>Metazoa</taxon>
        <taxon>Ecdysozoa</taxon>
        <taxon>Arthropoda</taxon>
        <taxon>Hexapoda</taxon>
        <taxon>Insecta</taxon>
        <taxon>Pterygota</taxon>
        <taxon>Neoptera</taxon>
        <taxon>Endopterygota</taxon>
        <taxon>Diptera</taxon>
        <taxon>Brachycera</taxon>
        <taxon>Muscomorpha</taxon>
        <taxon>Ephydroidea</taxon>
        <taxon>Drosophilidae</taxon>
        <taxon>Drosophila</taxon>
        <taxon>Sophophora</taxon>
    </lineage>
</organism>
<dbReference type="Proteomes" id="UP000007798">
    <property type="component" value="Unassembled WGS sequence"/>
</dbReference>
<keyword evidence="12" id="KW-1185">Reference proteome</keyword>
<dbReference type="PRINTS" id="PR01167">
    <property type="entry name" value="INSADHFAMILY"/>
</dbReference>
<dbReference type="GO" id="GO:0004022">
    <property type="term" value="F:alcohol dehydrogenase (NAD+) activity"/>
    <property type="evidence" value="ECO:0007669"/>
    <property type="project" value="UniProtKB-EC"/>
</dbReference>
<dbReference type="PhylomeDB" id="B4MLQ5"/>
<proteinExistence type="inferred from homology"/>
<dbReference type="FunFam" id="3.40.50.720:FF:000149">
    <property type="entry name" value="15-hydroxyprostaglandin dehydrogenase [NAD(+)]"/>
    <property type="match status" value="1"/>
</dbReference>
<dbReference type="PANTHER" id="PTHR44229:SF8">
    <property type="entry name" value="ALCOHOL DEHYDROGENASE-RELATED"/>
    <property type="match status" value="1"/>
</dbReference>
<dbReference type="Gene3D" id="3.40.50.720">
    <property type="entry name" value="NAD(P)-binding Rossmann-like Domain"/>
    <property type="match status" value="1"/>
</dbReference>
<evidence type="ECO:0000256" key="3">
    <source>
        <dbReference type="ARBA" id="ARBA00013190"/>
    </source>
</evidence>
<comment type="catalytic activity">
    <reaction evidence="7 10">
        <text>a secondary alcohol + NAD(+) = a ketone + NADH + H(+)</text>
        <dbReference type="Rhea" id="RHEA:10740"/>
        <dbReference type="ChEBI" id="CHEBI:15378"/>
        <dbReference type="ChEBI" id="CHEBI:17087"/>
        <dbReference type="ChEBI" id="CHEBI:35681"/>
        <dbReference type="ChEBI" id="CHEBI:57540"/>
        <dbReference type="ChEBI" id="CHEBI:57945"/>
        <dbReference type="EC" id="1.1.1.1"/>
    </reaction>
</comment>
<evidence type="ECO:0000313" key="11">
    <source>
        <dbReference type="EMBL" id="EDW72981.1"/>
    </source>
</evidence>
<comment type="similarity">
    <text evidence="1 9">Belongs to the short-chain dehydrogenases/reductases (SDR) family.</text>
</comment>
<reference evidence="11 12" key="1">
    <citation type="journal article" date="2007" name="Nature">
        <title>Evolution of genes and genomes on the Drosophila phylogeny.</title>
        <authorList>
            <consortium name="Drosophila 12 Genomes Consortium"/>
            <person name="Clark A.G."/>
            <person name="Eisen M.B."/>
            <person name="Smith D.R."/>
            <person name="Bergman C.M."/>
            <person name="Oliver B."/>
            <person name="Markow T.A."/>
            <person name="Kaufman T.C."/>
            <person name="Kellis M."/>
            <person name="Gelbart W."/>
            <person name="Iyer V.N."/>
            <person name="Pollard D.A."/>
            <person name="Sackton T.B."/>
            <person name="Larracuente A.M."/>
            <person name="Singh N.D."/>
            <person name="Abad J.P."/>
            <person name="Abt D.N."/>
            <person name="Adryan B."/>
            <person name="Aguade M."/>
            <person name="Akashi H."/>
            <person name="Anderson W.W."/>
            <person name="Aquadro C.F."/>
            <person name="Ardell D.H."/>
            <person name="Arguello R."/>
            <person name="Artieri C.G."/>
            <person name="Barbash D.A."/>
            <person name="Barker D."/>
            <person name="Barsanti P."/>
            <person name="Batterham P."/>
            <person name="Batzoglou S."/>
            <person name="Begun D."/>
            <person name="Bhutkar A."/>
            <person name="Blanco E."/>
            <person name="Bosak S.A."/>
            <person name="Bradley R.K."/>
            <person name="Brand A.D."/>
            <person name="Brent M.R."/>
            <person name="Brooks A.N."/>
            <person name="Brown R.H."/>
            <person name="Butlin R.K."/>
            <person name="Caggese C."/>
            <person name="Calvi B.R."/>
            <person name="Bernardo de Carvalho A."/>
            <person name="Caspi A."/>
            <person name="Castrezana S."/>
            <person name="Celniker S.E."/>
            <person name="Chang J.L."/>
            <person name="Chapple C."/>
            <person name="Chatterji S."/>
            <person name="Chinwalla A."/>
            <person name="Civetta A."/>
            <person name="Clifton S.W."/>
            <person name="Comeron J.M."/>
            <person name="Costello J.C."/>
            <person name="Coyne J.A."/>
            <person name="Daub J."/>
            <person name="David R.G."/>
            <person name="Delcher A.L."/>
            <person name="Delehaunty K."/>
            <person name="Do C.B."/>
            <person name="Ebling H."/>
            <person name="Edwards K."/>
            <person name="Eickbush T."/>
            <person name="Evans J.D."/>
            <person name="Filipski A."/>
            <person name="Findeiss S."/>
            <person name="Freyhult E."/>
            <person name="Fulton L."/>
            <person name="Fulton R."/>
            <person name="Garcia A.C."/>
            <person name="Gardiner A."/>
            <person name="Garfield D.A."/>
            <person name="Garvin B.E."/>
            <person name="Gibson G."/>
            <person name="Gilbert D."/>
            <person name="Gnerre S."/>
            <person name="Godfrey J."/>
            <person name="Good R."/>
            <person name="Gotea V."/>
            <person name="Gravely B."/>
            <person name="Greenberg A.J."/>
            <person name="Griffiths-Jones S."/>
            <person name="Gross S."/>
            <person name="Guigo R."/>
            <person name="Gustafson E.A."/>
            <person name="Haerty W."/>
            <person name="Hahn M.W."/>
            <person name="Halligan D.L."/>
            <person name="Halpern A.L."/>
            <person name="Halter G.M."/>
            <person name="Han M.V."/>
            <person name="Heger A."/>
            <person name="Hillier L."/>
            <person name="Hinrichs A.S."/>
            <person name="Holmes I."/>
            <person name="Hoskins R.A."/>
            <person name="Hubisz M.J."/>
            <person name="Hultmark D."/>
            <person name="Huntley M.A."/>
            <person name="Jaffe D.B."/>
            <person name="Jagadeeshan S."/>
            <person name="Jeck W.R."/>
            <person name="Johnson J."/>
            <person name="Jones C.D."/>
            <person name="Jordan W.C."/>
            <person name="Karpen G.H."/>
            <person name="Kataoka E."/>
            <person name="Keightley P.D."/>
            <person name="Kheradpour P."/>
            <person name="Kirkness E.F."/>
            <person name="Koerich L.B."/>
            <person name="Kristiansen K."/>
            <person name="Kudrna D."/>
            <person name="Kulathinal R.J."/>
            <person name="Kumar S."/>
            <person name="Kwok R."/>
            <person name="Lander E."/>
            <person name="Langley C.H."/>
            <person name="Lapoint R."/>
            <person name="Lazzaro B.P."/>
            <person name="Lee S.J."/>
            <person name="Levesque L."/>
            <person name="Li R."/>
            <person name="Lin C.F."/>
            <person name="Lin M.F."/>
            <person name="Lindblad-Toh K."/>
            <person name="Llopart A."/>
            <person name="Long M."/>
            <person name="Low L."/>
            <person name="Lozovsky E."/>
            <person name="Lu J."/>
            <person name="Luo M."/>
            <person name="Machado C.A."/>
            <person name="Makalowski W."/>
            <person name="Marzo M."/>
            <person name="Matsuda M."/>
            <person name="Matzkin L."/>
            <person name="McAllister B."/>
            <person name="McBride C.S."/>
            <person name="McKernan B."/>
            <person name="McKernan K."/>
            <person name="Mendez-Lago M."/>
            <person name="Minx P."/>
            <person name="Mollenhauer M.U."/>
            <person name="Montooth K."/>
            <person name="Mount S.M."/>
            <person name="Mu X."/>
            <person name="Myers E."/>
            <person name="Negre B."/>
            <person name="Newfeld S."/>
            <person name="Nielsen R."/>
            <person name="Noor M.A."/>
            <person name="O'Grady P."/>
            <person name="Pachter L."/>
            <person name="Papaceit M."/>
            <person name="Parisi M.J."/>
            <person name="Parisi M."/>
            <person name="Parts L."/>
            <person name="Pedersen J.S."/>
            <person name="Pesole G."/>
            <person name="Phillippy A.M."/>
            <person name="Ponting C.P."/>
            <person name="Pop M."/>
            <person name="Porcelli D."/>
            <person name="Powell J.R."/>
            <person name="Prohaska S."/>
            <person name="Pruitt K."/>
            <person name="Puig M."/>
            <person name="Quesneville H."/>
            <person name="Ram K.R."/>
            <person name="Rand D."/>
            <person name="Rasmussen M.D."/>
            <person name="Reed L.K."/>
            <person name="Reenan R."/>
            <person name="Reily A."/>
            <person name="Remington K.A."/>
            <person name="Rieger T.T."/>
            <person name="Ritchie M.G."/>
            <person name="Robin C."/>
            <person name="Rogers Y.H."/>
            <person name="Rohde C."/>
            <person name="Rozas J."/>
            <person name="Rubenfield M.J."/>
            <person name="Ruiz A."/>
            <person name="Russo S."/>
            <person name="Salzberg S.L."/>
            <person name="Sanchez-Gracia A."/>
            <person name="Saranga D.J."/>
            <person name="Sato H."/>
            <person name="Schaeffer S.W."/>
            <person name="Schatz M.C."/>
            <person name="Schlenke T."/>
            <person name="Schwartz R."/>
            <person name="Segarra C."/>
            <person name="Singh R.S."/>
            <person name="Sirot L."/>
            <person name="Sirota M."/>
            <person name="Sisneros N.B."/>
            <person name="Smith C.D."/>
            <person name="Smith T.F."/>
            <person name="Spieth J."/>
            <person name="Stage D.E."/>
            <person name="Stark A."/>
            <person name="Stephan W."/>
            <person name="Strausberg R.L."/>
            <person name="Strempel S."/>
            <person name="Sturgill D."/>
            <person name="Sutton G."/>
            <person name="Sutton G.G."/>
            <person name="Tao W."/>
            <person name="Teichmann S."/>
            <person name="Tobari Y.N."/>
            <person name="Tomimura Y."/>
            <person name="Tsolas J.M."/>
            <person name="Valente V.L."/>
            <person name="Venter E."/>
            <person name="Venter J.C."/>
            <person name="Vicario S."/>
            <person name="Vieira F.G."/>
            <person name="Vilella A.J."/>
            <person name="Villasante A."/>
            <person name="Walenz B."/>
            <person name="Wang J."/>
            <person name="Wasserman M."/>
            <person name="Watts T."/>
            <person name="Wilson D."/>
            <person name="Wilson R.K."/>
            <person name="Wing R.A."/>
            <person name="Wolfner M.F."/>
            <person name="Wong A."/>
            <person name="Wong G.K."/>
            <person name="Wu C.I."/>
            <person name="Wu G."/>
            <person name="Yamamoto D."/>
            <person name="Yang H.P."/>
            <person name="Yang S.P."/>
            <person name="Yorke J.A."/>
            <person name="Yoshida K."/>
            <person name="Zdobnov E."/>
            <person name="Zhang P."/>
            <person name="Zhang Y."/>
            <person name="Zimin A.V."/>
            <person name="Baldwin J."/>
            <person name="Abdouelleil A."/>
            <person name="Abdulkadir J."/>
            <person name="Abebe A."/>
            <person name="Abera B."/>
            <person name="Abreu J."/>
            <person name="Acer S.C."/>
            <person name="Aftuck L."/>
            <person name="Alexander A."/>
            <person name="An P."/>
            <person name="Anderson E."/>
            <person name="Anderson S."/>
            <person name="Arachi H."/>
            <person name="Azer M."/>
            <person name="Bachantsang P."/>
            <person name="Barry A."/>
            <person name="Bayul T."/>
            <person name="Berlin A."/>
            <person name="Bessette D."/>
            <person name="Bloom T."/>
            <person name="Blye J."/>
            <person name="Boguslavskiy L."/>
            <person name="Bonnet C."/>
            <person name="Boukhgalter B."/>
            <person name="Bourzgui I."/>
            <person name="Brown A."/>
            <person name="Cahill P."/>
            <person name="Channer S."/>
            <person name="Cheshatsang Y."/>
            <person name="Chuda L."/>
            <person name="Citroen M."/>
            <person name="Collymore A."/>
            <person name="Cooke P."/>
            <person name="Costello M."/>
            <person name="D'Aco K."/>
            <person name="Daza R."/>
            <person name="De Haan G."/>
            <person name="DeGray S."/>
            <person name="DeMaso C."/>
            <person name="Dhargay N."/>
            <person name="Dooley K."/>
            <person name="Dooley E."/>
            <person name="Doricent M."/>
            <person name="Dorje P."/>
            <person name="Dorjee K."/>
            <person name="Dupes A."/>
            <person name="Elong R."/>
            <person name="Falk J."/>
            <person name="Farina A."/>
            <person name="Faro S."/>
            <person name="Ferguson D."/>
            <person name="Fisher S."/>
            <person name="Foley C.D."/>
            <person name="Franke A."/>
            <person name="Friedrich D."/>
            <person name="Gadbois L."/>
            <person name="Gearin G."/>
            <person name="Gearin C.R."/>
            <person name="Giannoukos G."/>
            <person name="Goode T."/>
            <person name="Graham J."/>
            <person name="Grandbois E."/>
            <person name="Grewal S."/>
            <person name="Gyaltsen K."/>
            <person name="Hafez N."/>
            <person name="Hagos B."/>
            <person name="Hall J."/>
            <person name="Henson C."/>
            <person name="Hollinger A."/>
            <person name="Honan T."/>
            <person name="Huard M.D."/>
            <person name="Hughes L."/>
            <person name="Hurhula B."/>
            <person name="Husby M.E."/>
            <person name="Kamat A."/>
            <person name="Kanga B."/>
            <person name="Kashin S."/>
            <person name="Khazanovich D."/>
            <person name="Kisner P."/>
            <person name="Lance K."/>
            <person name="Lara M."/>
            <person name="Lee W."/>
            <person name="Lennon N."/>
            <person name="Letendre F."/>
            <person name="LeVine R."/>
            <person name="Lipovsky A."/>
            <person name="Liu X."/>
            <person name="Liu J."/>
            <person name="Liu S."/>
            <person name="Lokyitsang T."/>
            <person name="Lokyitsang Y."/>
            <person name="Lubonja R."/>
            <person name="Lui A."/>
            <person name="MacDonald P."/>
            <person name="Magnisalis V."/>
            <person name="Maru K."/>
            <person name="Matthews C."/>
            <person name="McCusker W."/>
            <person name="McDonough S."/>
            <person name="Mehta T."/>
            <person name="Meldrim J."/>
            <person name="Meneus L."/>
            <person name="Mihai O."/>
            <person name="Mihalev A."/>
            <person name="Mihova T."/>
            <person name="Mittelman R."/>
            <person name="Mlenga V."/>
            <person name="Montmayeur A."/>
            <person name="Mulrain L."/>
            <person name="Navidi A."/>
            <person name="Naylor J."/>
            <person name="Negash T."/>
            <person name="Nguyen T."/>
            <person name="Nguyen N."/>
            <person name="Nicol R."/>
            <person name="Norbu C."/>
            <person name="Norbu N."/>
            <person name="Novod N."/>
            <person name="O'Neill B."/>
            <person name="Osman S."/>
            <person name="Markiewicz E."/>
            <person name="Oyono O.L."/>
            <person name="Patti C."/>
            <person name="Phunkhang P."/>
            <person name="Pierre F."/>
            <person name="Priest M."/>
            <person name="Raghuraman S."/>
            <person name="Rege F."/>
            <person name="Reyes R."/>
            <person name="Rise C."/>
            <person name="Rogov P."/>
            <person name="Ross K."/>
            <person name="Ryan E."/>
            <person name="Settipalli S."/>
            <person name="Shea T."/>
            <person name="Sherpa N."/>
            <person name="Shi L."/>
            <person name="Shih D."/>
            <person name="Sparrow T."/>
            <person name="Spaulding J."/>
            <person name="Stalker J."/>
            <person name="Stange-Thomann N."/>
            <person name="Stavropoulos S."/>
            <person name="Stone C."/>
            <person name="Strader C."/>
            <person name="Tesfaye S."/>
            <person name="Thomson T."/>
            <person name="Thoulutsang Y."/>
            <person name="Thoulutsang D."/>
            <person name="Topham K."/>
            <person name="Topping I."/>
            <person name="Tsamla T."/>
            <person name="Vassiliev H."/>
            <person name="Vo A."/>
            <person name="Wangchuk T."/>
            <person name="Wangdi T."/>
            <person name="Weiand M."/>
            <person name="Wilkinson J."/>
            <person name="Wilson A."/>
            <person name="Yadav S."/>
            <person name="Young G."/>
            <person name="Yu Q."/>
            <person name="Zembek L."/>
            <person name="Zhong D."/>
            <person name="Zimmer A."/>
            <person name="Zwirko Z."/>
            <person name="Jaffe D.B."/>
            <person name="Alvarez P."/>
            <person name="Brockman W."/>
            <person name="Butler J."/>
            <person name="Chin C."/>
            <person name="Gnerre S."/>
            <person name="Grabherr M."/>
            <person name="Kleber M."/>
            <person name="Mauceli E."/>
            <person name="MacCallum I."/>
        </authorList>
    </citation>
    <scope>NUCLEOTIDE SEQUENCE [LARGE SCALE GENOMIC DNA]</scope>
    <source>
        <strain evidence="12">Tucson 14030-0811.24</strain>
    </source>
</reference>
<dbReference type="SMR" id="B4MLQ5"/>
<dbReference type="InterPro" id="IPR002347">
    <property type="entry name" value="SDR_fam"/>
</dbReference>
<evidence type="ECO:0000256" key="9">
    <source>
        <dbReference type="RuleBase" id="RU000363"/>
    </source>
</evidence>
<keyword evidence="5 11" id="KW-0560">Oxidoreductase</keyword>
<dbReference type="OrthoDB" id="417891at2759"/>
<protein>
    <recommendedName>
        <fullName evidence="4 10">Alcohol dehydrogenase</fullName>
        <ecNumber evidence="3 10">1.1.1.1</ecNumber>
    </recommendedName>
</protein>
<evidence type="ECO:0000256" key="10">
    <source>
        <dbReference type="RuleBase" id="RU000364"/>
    </source>
</evidence>
<dbReference type="InterPro" id="IPR036291">
    <property type="entry name" value="NAD(P)-bd_dom_sf"/>
</dbReference>
<dbReference type="PRINTS" id="PR00080">
    <property type="entry name" value="SDRFAMILY"/>
</dbReference>
<dbReference type="PANTHER" id="PTHR44229">
    <property type="entry name" value="15-HYDROXYPROSTAGLANDIN DEHYDROGENASE [NAD(+)]"/>
    <property type="match status" value="1"/>
</dbReference>
<dbReference type="GO" id="GO:0006066">
    <property type="term" value="P:alcohol metabolic process"/>
    <property type="evidence" value="ECO:0007669"/>
    <property type="project" value="InterPro"/>
</dbReference>
<dbReference type="InParanoid" id="B4MLQ5"/>
<keyword evidence="6 10" id="KW-0520">NAD</keyword>
<evidence type="ECO:0000256" key="5">
    <source>
        <dbReference type="ARBA" id="ARBA00023002"/>
    </source>
</evidence>